<dbReference type="CDD" id="cd08544">
    <property type="entry name" value="Reeler"/>
    <property type="match status" value="1"/>
</dbReference>
<dbReference type="Pfam" id="PF02014">
    <property type="entry name" value="Reeler"/>
    <property type="match status" value="1"/>
</dbReference>
<dbReference type="EMBL" id="JAOYFB010000002">
    <property type="protein sequence ID" value="KAK4009013.1"/>
    <property type="molecule type" value="Genomic_DNA"/>
</dbReference>
<keyword evidence="4" id="KW-1185">Reference proteome</keyword>
<evidence type="ECO:0000259" key="2">
    <source>
        <dbReference type="PROSITE" id="PS51019"/>
    </source>
</evidence>
<dbReference type="PROSITE" id="PS51019">
    <property type="entry name" value="REELIN"/>
    <property type="match status" value="1"/>
</dbReference>
<feature type="signal peptide" evidence="1">
    <location>
        <begin position="1"/>
        <end position="33"/>
    </location>
</feature>
<dbReference type="Gene3D" id="2.60.40.4060">
    <property type="entry name" value="Reeler domain"/>
    <property type="match status" value="1"/>
</dbReference>
<accession>A0ABQ9Z7Z4</accession>
<organism evidence="3 4">
    <name type="scientific">Daphnia magna</name>
    <dbReference type="NCBI Taxonomy" id="35525"/>
    <lineage>
        <taxon>Eukaryota</taxon>
        <taxon>Metazoa</taxon>
        <taxon>Ecdysozoa</taxon>
        <taxon>Arthropoda</taxon>
        <taxon>Crustacea</taxon>
        <taxon>Branchiopoda</taxon>
        <taxon>Diplostraca</taxon>
        <taxon>Cladocera</taxon>
        <taxon>Anomopoda</taxon>
        <taxon>Daphniidae</taxon>
        <taxon>Daphnia</taxon>
    </lineage>
</organism>
<reference evidence="3 4" key="1">
    <citation type="journal article" date="2023" name="Nucleic Acids Res.">
        <title>The hologenome of Daphnia magna reveals possible DNA methylation and microbiome-mediated evolution of the host genome.</title>
        <authorList>
            <person name="Chaturvedi A."/>
            <person name="Li X."/>
            <person name="Dhandapani V."/>
            <person name="Marshall H."/>
            <person name="Kissane S."/>
            <person name="Cuenca-Cambronero M."/>
            <person name="Asole G."/>
            <person name="Calvet F."/>
            <person name="Ruiz-Romero M."/>
            <person name="Marangio P."/>
            <person name="Guigo R."/>
            <person name="Rago D."/>
            <person name="Mirbahai L."/>
            <person name="Eastwood N."/>
            <person name="Colbourne J.K."/>
            <person name="Zhou J."/>
            <person name="Mallon E."/>
            <person name="Orsini L."/>
        </authorList>
    </citation>
    <scope>NUCLEOTIDE SEQUENCE [LARGE SCALE GENOMIC DNA]</scope>
    <source>
        <strain evidence="3">LRV0_1</strain>
    </source>
</reference>
<proteinExistence type="predicted"/>
<dbReference type="InterPro" id="IPR051237">
    <property type="entry name" value="Ferric-chelate_Red/DefProt"/>
</dbReference>
<dbReference type="Proteomes" id="UP001234178">
    <property type="component" value="Unassembled WGS sequence"/>
</dbReference>
<evidence type="ECO:0000313" key="3">
    <source>
        <dbReference type="EMBL" id="KAK4009013.1"/>
    </source>
</evidence>
<dbReference type="InterPro" id="IPR042307">
    <property type="entry name" value="Reeler_sf"/>
</dbReference>
<evidence type="ECO:0000256" key="1">
    <source>
        <dbReference type="SAM" id="SignalP"/>
    </source>
</evidence>
<dbReference type="InterPro" id="IPR002861">
    <property type="entry name" value="Reeler_dom"/>
</dbReference>
<dbReference type="PANTHER" id="PTHR45828:SF36">
    <property type="entry name" value="REELIN DOMAIN-CONTAINING PROTEIN"/>
    <property type="match status" value="1"/>
</dbReference>
<gene>
    <name evidence="3" type="ORF">OUZ56_014156</name>
</gene>
<protein>
    <recommendedName>
        <fullName evidence="2">Reelin domain-containing protein</fullName>
    </recommendedName>
</protein>
<feature type="domain" description="Reelin" evidence="2">
    <location>
        <begin position="28"/>
        <end position="147"/>
    </location>
</feature>
<dbReference type="PANTHER" id="PTHR45828">
    <property type="entry name" value="CYTOCHROME B561/FERRIC REDUCTASE TRANSMEMBRANE"/>
    <property type="match status" value="1"/>
</dbReference>
<comment type="caution">
    <text evidence="3">The sequence shown here is derived from an EMBL/GenBank/DDBJ whole genome shotgun (WGS) entry which is preliminary data.</text>
</comment>
<keyword evidence="1" id="KW-0732">Signal</keyword>
<name>A0ABQ9Z7Z4_9CRUS</name>
<sequence>MRSVLNRPCTKKAMVHSAVAFVFILSFISRIEAFPNGAPQSVCASMTPGHGVATQQSSSPFVTTTPNGEIALPGSPVQLELRPQNGDTAFRGYFVMAFDRTDDSKPIGTFQQTMDGKLIDCSGGMQNAVTHTNNNDKKSVKIEWTPV</sequence>
<evidence type="ECO:0000313" key="4">
    <source>
        <dbReference type="Proteomes" id="UP001234178"/>
    </source>
</evidence>
<feature type="chain" id="PRO_5045914958" description="Reelin domain-containing protein" evidence="1">
    <location>
        <begin position="34"/>
        <end position="147"/>
    </location>
</feature>